<name>A0A2Y9FPM2_PHYMC</name>
<dbReference type="KEGG" id="pcad:102981109"/>
<dbReference type="Proteomes" id="UP000248484">
    <property type="component" value="Unplaced"/>
</dbReference>
<organism evidence="1 2">
    <name type="scientific">Physeter macrocephalus</name>
    <name type="common">Sperm whale</name>
    <name type="synonym">Physeter catodon</name>
    <dbReference type="NCBI Taxonomy" id="9755"/>
    <lineage>
        <taxon>Eukaryota</taxon>
        <taxon>Metazoa</taxon>
        <taxon>Chordata</taxon>
        <taxon>Craniata</taxon>
        <taxon>Vertebrata</taxon>
        <taxon>Euteleostomi</taxon>
        <taxon>Mammalia</taxon>
        <taxon>Eutheria</taxon>
        <taxon>Laurasiatheria</taxon>
        <taxon>Artiodactyla</taxon>
        <taxon>Whippomorpha</taxon>
        <taxon>Cetacea</taxon>
        <taxon>Odontoceti</taxon>
        <taxon>Physeteridae</taxon>
        <taxon>Physeter</taxon>
    </lineage>
</organism>
<dbReference type="RefSeq" id="XP_007128192.2">
    <property type="nucleotide sequence ID" value="XM_007128130.3"/>
</dbReference>
<evidence type="ECO:0000313" key="1">
    <source>
        <dbReference type="Proteomes" id="UP000248484"/>
    </source>
</evidence>
<sequence length="171" mass="18579">MDFGWPEGVGLALSYPPLPFTPPPQPPAPQGTGSLWTLLLPAPGCHCSEAMELWKQLRQAGLVPPGLGPPPRALRVVPPVKRVGQTLMFPGADTGGARECLLWLWEELVNLRLVDVQLLGQLCSLGLEMGALQEELITFLEEEEDRELEGKQEGACGPAPGHRLPDFEMTI</sequence>
<reference evidence="2" key="1">
    <citation type="submission" date="2025-08" db="UniProtKB">
        <authorList>
            <consortium name="RefSeq"/>
        </authorList>
    </citation>
    <scope>IDENTIFICATION</scope>
    <source>
        <tissue evidence="2">Muscle</tissue>
    </source>
</reference>
<accession>A0A2Y9FPM2</accession>
<keyword evidence="1" id="KW-1185">Reference proteome</keyword>
<dbReference type="STRING" id="9755.ENSPCTP00005023648"/>
<dbReference type="Pfam" id="PF15039">
    <property type="entry name" value="DUF4530"/>
    <property type="match status" value="1"/>
</dbReference>
<proteinExistence type="predicted"/>
<protein>
    <submittedName>
        <fullName evidence="2">LOW QUALITY PROTEIN: glutamate-rich protein 4</fullName>
    </submittedName>
</protein>
<dbReference type="CTD" id="100170765"/>
<dbReference type="OrthoDB" id="9838132at2759"/>
<dbReference type="InterPro" id="IPR029202">
    <property type="entry name" value="DUF4530"/>
</dbReference>
<dbReference type="GeneID" id="102981109"/>
<dbReference type="PANTHER" id="PTHR36879">
    <property type="entry name" value="GLUTAMATE-RICH PROTEIN 4"/>
    <property type="match status" value="1"/>
</dbReference>
<gene>
    <name evidence="2" type="primary">ERICH4</name>
</gene>
<dbReference type="PANTHER" id="PTHR36879:SF1">
    <property type="entry name" value="GLUTAMATE-RICH PROTEIN 4"/>
    <property type="match status" value="1"/>
</dbReference>
<dbReference type="AlphaFoldDB" id="A0A2Y9FPM2"/>
<evidence type="ECO:0000313" key="2">
    <source>
        <dbReference type="RefSeq" id="XP_007128192.2"/>
    </source>
</evidence>